<proteinExistence type="predicted"/>
<name>A0A7I7QKZ5_9MYCO</name>
<dbReference type="PANTHER" id="PTHR45138">
    <property type="entry name" value="REGULATORY COMPONENTS OF SENSORY TRANSDUCTION SYSTEM"/>
    <property type="match status" value="1"/>
</dbReference>
<dbReference type="Gene3D" id="3.30.70.270">
    <property type="match status" value="1"/>
</dbReference>
<feature type="domain" description="GGDEF" evidence="2">
    <location>
        <begin position="219"/>
        <end position="353"/>
    </location>
</feature>
<keyword evidence="1" id="KW-0812">Transmembrane</keyword>
<dbReference type="GO" id="GO:0052621">
    <property type="term" value="F:diguanylate cyclase activity"/>
    <property type="evidence" value="ECO:0007669"/>
    <property type="project" value="TreeGrafter"/>
</dbReference>
<dbReference type="PROSITE" id="PS50887">
    <property type="entry name" value="GGDEF"/>
    <property type="match status" value="1"/>
</dbReference>
<evidence type="ECO:0000313" key="4">
    <source>
        <dbReference type="Proteomes" id="UP000467193"/>
    </source>
</evidence>
<sequence length="353" mass="38405">MTLVEVPERFIRRTTALLVLCIGAIGLVTTFTAEGPHPGWQRVVVTAVCASTIPVGLFVAWTPLHLRWRRQLSRRGQLFTVAFVVYADVGIGAVLLTFADREGALYGTALFAVVGVYAGYFAPRRYVTAHVVGTSVFITVMAWLTWRQGQHDAAGVLARWMVSMLSANCALGILRNFTSRVQDALDAQFEDATHDPLTGLLNRRGLDSWAERALDPAMRPVGFVILDLDNFKSINDEYGHEAGDRVLVLVASRLRNTLGDDATIARTGGEEFALVLAADLDHCTRVAHAVRVALHDEDDDIPVTVSAGVSALATTETGHRDPVDALKDGLRRADVAMFEAKDAGRNQVRAFPG</sequence>
<dbReference type="GO" id="GO:0005886">
    <property type="term" value="C:plasma membrane"/>
    <property type="evidence" value="ECO:0007669"/>
    <property type="project" value="TreeGrafter"/>
</dbReference>
<keyword evidence="1" id="KW-0472">Membrane</keyword>
<dbReference type="GO" id="GO:0043709">
    <property type="term" value="P:cell adhesion involved in single-species biofilm formation"/>
    <property type="evidence" value="ECO:0007669"/>
    <property type="project" value="TreeGrafter"/>
</dbReference>
<feature type="transmembrane region" description="Helical" evidence="1">
    <location>
        <begin position="104"/>
        <end position="120"/>
    </location>
</feature>
<feature type="transmembrane region" description="Helical" evidence="1">
    <location>
        <begin position="45"/>
        <end position="66"/>
    </location>
</feature>
<dbReference type="Proteomes" id="UP000467193">
    <property type="component" value="Chromosome"/>
</dbReference>
<keyword evidence="4" id="KW-1185">Reference proteome</keyword>
<dbReference type="InterPro" id="IPR043128">
    <property type="entry name" value="Rev_trsase/Diguanyl_cyclase"/>
</dbReference>
<dbReference type="CDD" id="cd01949">
    <property type="entry name" value="GGDEF"/>
    <property type="match status" value="1"/>
</dbReference>
<dbReference type="InterPro" id="IPR000160">
    <property type="entry name" value="GGDEF_dom"/>
</dbReference>
<keyword evidence="1" id="KW-1133">Transmembrane helix</keyword>
<dbReference type="PANTHER" id="PTHR45138:SF9">
    <property type="entry name" value="DIGUANYLATE CYCLASE DGCM-RELATED"/>
    <property type="match status" value="1"/>
</dbReference>
<dbReference type="KEGG" id="msei:MSEDJ_10400"/>
<dbReference type="NCBIfam" id="TIGR00254">
    <property type="entry name" value="GGDEF"/>
    <property type="match status" value="1"/>
</dbReference>
<dbReference type="RefSeq" id="WP_163795903.1">
    <property type="nucleotide sequence ID" value="NZ_AP022588.1"/>
</dbReference>
<feature type="transmembrane region" description="Helical" evidence="1">
    <location>
        <begin position="78"/>
        <end position="98"/>
    </location>
</feature>
<accession>A0A7I7QKZ5</accession>
<dbReference type="SMART" id="SM00267">
    <property type="entry name" value="GGDEF"/>
    <property type="match status" value="1"/>
</dbReference>
<dbReference type="EMBL" id="AP022588">
    <property type="protein sequence ID" value="BBY26944.1"/>
    <property type="molecule type" value="Genomic_DNA"/>
</dbReference>
<reference evidence="3 4" key="1">
    <citation type="journal article" date="2019" name="Emerg. Microbes Infect.">
        <title>Comprehensive subspecies identification of 175 nontuberculous mycobacteria species based on 7547 genomic profiles.</title>
        <authorList>
            <person name="Matsumoto Y."/>
            <person name="Kinjo T."/>
            <person name="Motooka D."/>
            <person name="Nabeya D."/>
            <person name="Jung N."/>
            <person name="Uechi K."/>
            <person name="Horii T."/>
            <person name="Iida T."/>
            <person name="Fujita J."/>
            <person name="Nakamura S."/>
        </authorList>
    </citation>
    <scope>NUCLEOTIDE SEQUENCE [LARGE SCALE GENOMIC DNA]</scope>
    <source>
        <strain evidence="3 4">JCM 17899</strain>
    </source>
</reference>
<feature type="transmembrane region" description="Helical" evidence="1">
    <location>
        <begin position="157"/>
        <end position="174"/>
    </location>
</feature>
<gene>
    <name evidence="3" type="ORF">MSEDJ_10400</name>
</gene>
<protein>
    <recommendedName>
        <fullName evidence="2">GGDEF domain-containing protein</fullName>
    </recommendedName>
</protein>
<dbReference type="AlphaFoldDB" id="A0A7I7QKZ5"/>
<dbReference type="InterPro" id="IPR050469">
    <property type="entry name" value="Diguanylate_Cyclase"/>
</dbReference>
<feature type="transmembrane region" description="Helical" evidence="1">
    <location>
        <begin position="127"/>
        <end position="145"/>
    </location>
</feature>
<organism evidence="3 4">
    <name type="scientific">Mycolicibacterium sediminis</name>
    <dbReference type="NCBI Taxonomy" id="1286180"/>
    <lineage>
        <taxon>Bacteria</taxon>
        <taxon>Bacillati</taxon>
        <taxon>Actinomycetota</taxon>
        <taxon>Actinomycetes</taxon>
        <taxon>Mycobacteriales</taxon>
        <taxon>Mycobacteriaceae</taxon>
        <taxon>Mycolicibacterium</taxon>
    </lineage>
</organism>
<dbReference type="Pfam" id="PF00990">
    <property type="entry name" value="GGDEF"/>
    <property type="match status" value="1"/>
</dbReference>
<dbReference type="SUPFAM" id="SSF55073">
    <property type="entry name" value="Nucleotide cyclase"/>
    <property type="match status" value="1"/>
</dbReference>
<feature type="transmembrane region" description="Helical" evidence="1">
    <location>
        <begin position="15"/>
        <end position="33"/>
    </location>
</feature>
<dbReference type="InterPro" id="IPR029787">
    <property type="entry name" value="Nucleotide_cyclase"/>
</dbReference>
<evidence type="ECO:0000259" key="2">
    <source>
        <dbReference type="PROSITE" id="PS50887"/>
    </source>
</evidence>
<evidence type="ECO:0000256" key="1">
    <source>
        <dbReference type="SAM" id="Phobius"/>
    </source>
</evidence>
<dbReference type="GO" id="GO:1902201">
    <property type="term" value="P:negative regulation of bacterial-type flagellum-dependent cell motility"/>
    <property type="evidence" value="ECO:0007669"/>
    <property type="project" value="TreeGrafter"/>
</dbReference>
<evidence type="ECO:0000313" key="3">
    <source>
        <dbReference type="EMBL" id="BBY26944.1"/>
    </source>
</evidence>